<keyword evidence="1" id="KW-0732">Signal</keyword>
<evidence type="ECO:0000313" key="2">
    <source>
        <dbReference type="EMBL" id="MDW8550261.1"/>
    </source>
</evidence>
<sequence length="245" mass="28568">MKIKLLLLLIFLSFKLSACKCKKDVIAQDYFEADIVAIITVESTYGNEELQEKIFGSRIYRAKINFDKLYKGNKFEELIIFGSTNNARSGSCEKLVKAGEKYLLLTSKNQNGDYVVSLCSSMYKIYDNSLNEVNKYSKQFNYLEKNKSLFKDLKFIDYDDESENWDHIKKMTTNEFEIIFGKKIKNKFGVYKVKTDSENNIIEIQSIKKIGLNEKKMLALIKKNIIVYSPTYKNSDSEYLLFLDF</sequence>
<dbReference type="Proteomes" id="UP001204439">
    <property type="component" value="Unassembled WGS sequence"/>
</dbReference>
<evidence type="ECO:0000256" key="1">
    <source>
        <dbReference type="SAM" id="SignalP"/>
    </source>
</evidence>
<organism evidence="2 3">
    <name type="scientific">Epilithonimonas ginsengisoli</name>
    <dbReference type="NCBI Taxonomy" id="1245592"/>
    <lineage>
        <taxon>Bacteria</taxon>
        <taxon>Pseudomonadati</taxon>
        <taxon>Bacteroidota</taxon>
        <taxon>Flavobacteriia</taxon>
        <taxon>Flavobacteriales</taxon>
        <taxon>Weeksellaceae</taxon>
        <taxon>Chryseobacterium group</taxon>
        <taxon>Epilithonimonas</taxon>
    </lineage>
</organism>
<accession>A0ABU4JLA3</accession>
<dbReference type="InterPro" id="IPR008993">
    <property type="entry name" value="TIMP-like_OB-fold"/>
</dbReference>
<dbReference type="EMBL" id="JAMXLT020000028">
    <property type="protein sequence ID" value="MDW8550261.1"/>
    <property type="molecule type" value="Genomic_DNA"/>
</dbReference>
<name>A0ABU4JLA3_9FLAO</name>
<evidence type="ECO:0000313" key="3">
    <source>
        <dbReference type="Proteomes" id="UP001204439"/>
    </source>
</evidence>
<dbReference type="Gene3D" id="2.40.50.120">
    <property type="match status" value="1"/>
</dbReference>
<gene>
    <name evidence="2" type="ORF">NG800_015135</name>
</gene>
<dbReference type="SUPFAM" id="SSF50242">
    <property type="entry name" value="TIMP-like"/>
    <property type="match status" value="1"/>
</dbReference>
<feature type="chain" id="PRO_5047415823" description="Tissue inhibitor of metalloproteinase" evidence="1">
    <location>
        <begin position="19"/>
        <end position="245"/>
    </location>
</feature>
<keyword evidence="3" id="KW-1185">Reference proteome</keyword>
<proteinExistence type="predicted"/>
<evidence type="ECO:0008006" key="4">
    <source>
        <dbReference type="Google" id="ProtNLM"/>
    </source>
</evidence>
<protein>
    <recommendedName>
        <fullName evidence="4">Tissue inhibitor of metalloproteinase</fullName>
    </recommendedName>
</protein>
<reference evidence="2 3" key="1">
    <citation type="submission" date="2023-11" db="EMBL/GenBank/DDBJ databases">
        <title>First isolation, identification, and characterization of non-pathogenic Epilithonimonas ginsengisoli isolated from diseased farmed rainbow trout (Oncorhynchus mykiss) in Chile.</title>
        <authorList>
            <person name="Miranda C.D."/>
            <person name="Irgang R."/>
            <person name="Concha C."/>
            <person name="Rojas R."/>
            <person name="Avendano R."/>
        </authorList>
    </citation>
    <scope>NUCLEOTIDE SEQUENCE [LARGE SCALE GENOMIC DNA]</scope>
    <source>
        <strain evidence="2 3">FP99</strain>
    </source>
</reference>
<dbReference type="RefSeq" id="WP_063970861.1">
    <property type="nucleotide sequence ID" value="NZ_JAMXLT020000028.1"/>
</dbReference>
<feature type="signal peptide" evidence="1">
    <location>
        <begin position="1"/>
        <end position="18"/>
    </location>
</feature>
<comment type="caution">
    <text evidence="2">The sequence shown here is derived from an EMBL/GenBank/DDBJ whole genome shotgun (WGS) entry which is preliminary data.</text>
</comment>